<dbReference type="NCBIfam" id="TIGR04474">
    <property type="entry name" value="tcm_partner"/>
    <property type="match status" value="1"/>
</dbReference>
<dbReference type="KEGG" id="atw:C0099_13635"/>
<name>A0A2I6S9D9_9RHOO</name>
<keyword evidence="2" id="KW-1185">Reference proteome</keyword>
<reference evidence="1 2" key="1">
    <citation type="submission" date="2018-01" db="EMBL/GenBank/DDBJ databases">
        <authorList>
            <person name="Fu G.-Y."/>
        </authorList>
    </citation>
    <scope>NUCLEOTIDE SEQUENCE [LARGE SCALE GENOMIC DNA]</scope>
    <source>
        <strain evidence="1 2">SY39</strain>
    </source>
</reference>
<dbReference type="AlphaFoldDB" id="A0A2I6S9D9"/>
<dbReference type="Proteomes" id="UP000242205">
    <property type="component" value="Chromosome"/>
</dbReference>
<gene>
    <name evidence="1" type="ORF">C0099_13635</name>
</gene>
<protein>
    <recommendedName>
        <fullName evidence="3">Three-Cys-motif partner protein TcmP</fullName>
    </recommendedName>
</protein>
<dbReference type="InterPro" id="IPR031009">
    <property type="entry name" value="Tcm_partner"/>
</dbReference>
<sequence length="310" mass="34745">MTARRNLFVPRRGAAFCYIPAHVISRARKSSVDNDFGAEHTTAKLRALGDYLPAYTTALKAQPFRLTYIDAFAGTGECRIKIRGGEKITIPGSATLGHRCDPPFDRLVFIEKHSGFVDDLNRLRASTPEREIDVICGDANVELPRVLARLNPASDRTVIFLDPFGMELDWATLKAVAKSGFADVWYLFPLSGLYRQAAHNSTDVDAGKAARLTRMLGTDRWRVDFYKEPPQMGLFSKPDEVRDFDVQQMTDWVTEHLRSIFPKVMPPKILHQTMPSGVQGAPLYALYFAMANPSYRAHALATRLVTPSLR</sequence>
<evidence type="ECO:0000313" key="1">
    <source>
        <dbReference type="EMBL" id="AUN95880.1"/>
    </source>
</evidence>
<organism evidence="1 2">
    <name type="scientific">Pseudazoarcus pumilus</name>
    <dbReference type="NCBI Taxonomy" id="2067960"/>
    <lineage>
        <taxon>Bacteria</taxon>
        <taxon>Pseudomonadati</taxon>
        <taxon>Pseudomonadota</taxon>
        <taxon>Betaproteobacteria</taxon>
        <taxon>Rhodocyclales</taxon>
        <taxon>Zoogloeaceae</taxon>
        <taxon>Pseudazoarcus</taxon>
    </lineage>
</organism>
<dbReference type="OrthoDB" id="7838592at2"/>
<dbReference type="SUPFAM" id="SSF53335">
    <property type="entry name" value="S-adenosyl-L-methionine-dependent methyltransferases"/>
    <property type="match status" value="1"/>
</dbReference>
<accession>A0A2I6S9D9</accession>
<proteinExistence type="predicted"/>
<dbReference type="InterPro" id="IPR029063">
    <property type="entry name" value="SAM-dependent_MTases_sf"/>
</dbReference>
<evidence type="ECO:0000313" key="2">
    <source>
        <dbReference type="Proteomes" id="UP000242205"/>
    </source>
</evidence>
<evidence type="ECO:0008006" key="3">
    <source>
        <dbReference type="Google" id="ProtNLM"/>
    </source>
</evidence>
<dbReference type="EMBL" id="CP025682">
    <property type="protein sequence ID" value="AUN95880.1"/>
    <property type="molecule type" value="Genomic_DNA"/>
</dbReference>